<keyword evidence="5" id="KW-0812">Transmembrane</keyword>
<evidence type="ECO:0000313" key="12">
    <source>
        <dbReference type="Proteomes" id="UP000694866"/>
    </source>
</evidence>
<keyword evidence="11" id="KW-0325">Glycoprotein</keyword>
<protein>
    <submittedName>
        <fullName evidence="13">Sensory neuron membrane protein 2-like</fullName>
    </submittedName>
</protein>
<evidence type="ECO:0000256" key="2">
    <source>
        <dbReference type="ARBA" id="ARBA00010532"/>
    </source>
</evidence>
<dbReference type="GO" id="GO:0005737">
    <property type="term" value="C:cytoplasm"/>
    <property type="evidence" value="ECO:0007669"/>
    <property type="project" value="TreeGrafter"/>
</dbReference>
<dbReference type="KEGG" id="fas:105272392"/>
<evidence type="ECO:0000256" key="7">
    <source>
        <dbReference type="ARBA" id="ARBA00022989"/>
    </source>
</evidence>
<keyword evidence="12" id="KW-1185">Reference proteome</keyword>
<dbReference type="GO" id="GO:0005044">
    <property type="term" value="F:scavenger receptor activity"/>
    <property type="evidence" value="ECO:0007669"/>
    <property type="project" value="TreeGrafter"/>
</dbReference>
<keyword evidence="4" id="KW-0716">Sensory transduction</keyword>
<evidence type="ECO:0000256" key="8">
    <source>
        <dbReference type="ARBA" id="ARBA00023136"/>
    </source>
</evidence>
<dbReference type="Pfam" id="PF01130">
    <property type="entry name" value="CD36"/>
    <property type="match status" value="2"/>
</dbReference>
<dbReference type="PANTHER" id="PTHR11923">
    <property type="entry name" value="SCAVENGER RECEPTOR CLASS B TYPE-1 SR-B1"/>
    <property type="match status" value="1"/>
</dbReference>
<organism evidence="12 13">
    <name type="scientific">Fopius arisanus</name>
    <dbReference type="NCBI Taxonomy" id="64838"/>
    <lineage>
        <taxon>Eukaryota</taxon>
        <taxon>Metazoa</taxon>
        <taxon>Ecdysozoa</taxon>
        <taxon>Arthropoda</taxon>
        <taxon>Hexapoda</taxon>
        <taxon>Insecta</taxon>
        <taxon>Pterygota</taxon>
        <taxon>Neoptera</taxon>
        <taxon>Endopterygota</taxon>
        <taxon>Hymenoptera</taxon>
        <taxon>Apocrita</taxon>
        <taxon>Ichneumonoidea</taxon>
        <taxon>Braconidae</taxon>
        <taxon>Opiinae</taxon>
        <taxon>Fopius</taxon>
    </lineage>
</organism>
<dbReference type="GeneID" id="105272392"/>
<dbReference type="InterPro" id="IPR002159">
    <property type="entry name" value="CD36_fam"/>
</dbReference>
<keyword evidence="7" id="KW-1133">Transmembrane helix</keyword>
<reference evidence="13" key="1">
    <citation type="submission" date="2025-08" db="UniProtKB">
        <authorList>
            <consortium name="RefSeq"/>
        </authorList>
    </citation>
    <scope>IDENTIFICATION</scope>
    <source>
        <strain evidence="13">USDA-PBARC FA_bdor</strain>
        <tissue evidence="13">Whole organism</tissue>
    </source>
</reference>
<evidence type="ECO:0000256" key="4">
    <source>
        <dbReference type="ARBA" id="ARBA00022606"/>
    </source>
</evidence>
<evidence type="ECO:0000256" key="6">
    <source>
        <dbReference type="ARBA" id="ARBA00022725"/>
    </source>
</evidence>
<keyword evidence="10" id="KW-0675">Receptor</keyword>
<dbReference type="RefSeq" id="XP_011312813.1">
    <property type="nucleotide sequence ID" value="XM_011314511.1"/>
</dbReference>
<evidence type="ECO:0000256" key="5">
    <source>
        <dbReference type="ARBA" id="ARBA00022692"/>
    </source>
</evidence>
<dbReference type="Proteomes" id="UP000694866">
    <property type="component" value="Unplaced"/>
</dbReference>
<dbReference type="OrthoDB" id="195015at2759"/>
<dbReference type="PRINTS" id="PR01609">
    <property type="entry name" value="CD36FAMILY"/>
</dbReference>
<evidence type="ECO:0000313" key="13">
    <source>
        <dbReference type="RefSeq" id="XP_011312813.1"/>
    </source>
</evidence>
<evidence type="ECO:0000256" key="1">
    <source>
        <dbReference type="ARBA" id="ARBA00004651"/>
    </source>
</evidence>
<gene>
    <name evidence="13" type="primary">LOC105272392</name>
</gene>
<proteinExistence type="inferred from homology"/>
<keyword evidence="6" id="KW-0552">Olfaction</keyword>
<evidence type="ECO:0000256" key="9">
    <source>
        <dbReference type="ARBA" id="ARBA00023157"/>
    </source>
</evidence>
<accession>A0A9R1TQ48</accession>
<dbReference type="PANTHER" id="PTHR11923:SF69">
    <property type="entry name" value="SENSORY NEURON MEMBRANE PROTEIN 1"/>
    <property type="match status" value="1"/>
</dbReference>
<name>A0A9R1TQ48_9HYME</name>
<dbReference type="GO" id="GO:0007608">
    <property type="term" value="P:sensory perception of smell"/>
    <property type="evidence" value="ECO:0007669"/>
    <property type="project" value="UniProtKB-KW"/>
</dbReference>
<evidence type="ECO:0000256" key="11">
    <source>
        <dbReference type="ARBA" id="ARBA00023180"/>
    </source>
</evidence>
<evidence type="ECO:0000256" key="10">
    <source>
        <dbReference type="ARBA" id="ARBA00023170"/>
    </source>
</evidence>
<comment type="similarity">
    <text evidence="2">Belongs to the CD36 family.</text>
</comment>
<keyword evidence="8" id="KW-0472">Membrane</keyword>
<comment type="subcellular location">
    <subcellularLocation>
        <location evidence="1">Cell membrane</location>
        <topology evidence="1">Multi-pass membrane protein</topology>
    </subcellularLocation>
</comment>
<keyword evidence="9" id="KW-1015">Disulfide bond</keyword>
<dbReference type="GO" id="GO:0005886">
    <property type="term" value="C:plasma membrane"/>
    <property type="evidence" value="ECO:0007669"/>
    <property type="project" value="UniProtKB-SubCell"/>
</dbReference>
<evidence type="ECO:0000256" key="3">
    <source>
        <dbReference type="ARBA" id="ARBA00022475"/>
    </source>
</evidence>
<dbReference type="AlphaFoldDB" id="A0A9R1TQ48"/>
<sequence>MNLMHENLKLREETDNYVLWQKLKVFFRVYLFEVTNPQAVIAGDNPQLREVGPFVYEYEDRSPEIIAFIISLAPAFLKKIGPIIHQIFPGTVNIFQTGKAGDIIFSGLPLDCVNVDKALNMICNVLKGNPPPLLKRTDTPGHFLYSLFYRINGTHQGPFTVNRGVKNIYSLGNMTSFKNMRVTNFWNTEACNTVSGGDSIINPPQTEKFQHIEFYEPELCRLV</sequence>
<keyword evidence="3" id="KW-1003">Cell membrane</keyword>